<keyword evidence="4" id="KW-0238">DNA-binding</keyword>
<evidence type="ECO:0000256" key="2">
    <source>
        <dbReference type="ARBA" id="ARBA00022833"/>
    </source>
</evidence>
<dbReference type="EMBL" id="KV453928">
    <property type="protein sequence ID" value="ODV74163.1"/>
    <property type="molecule type" value="Genomic_DNA"/>
</dbReference>
<dbReference type="GO" id="GO:0005634">
    <property type="term" value="C:nucleus"/>
    <property type="evidence" value="ECO:0007669"/>
    <property type="project" value="TreeGrafter"/>
</dbReference>
<evidence type="ECO:0000259" key="7">
    <source>
        <dbReference type="PROSITE" id="PS50048"/>
    </source>
</evidence>
<dbReference type="OMA" id="FCKQCRE"/>
<keyword evidence="3" id="KW-0805">Transcription regulation</keyword>
<dbReference type="GO" id="GO:0001228">
    <property type="term" value="F:DNA-binding transcription activator activity, RNA polymerase II-specific"/>
    <property type="evidence" value="ECO:0007669"/>
    <property type="project" value="TreeGrafter"/>
</dbReference>
<name>A0A1E4S3Y9_CYBJN</name>
<dbReference type="Pfam" id="PF00172">
    <property type="entry name" value="Zn_clus"/>
    <property type="match status" value="1"/>
</dbReference>
<dbReference type="RefSeq" id="XP_020071202.1">
    <property type="nucleotide sequence ID" value="XM_020212626.1"/>
</dbReference>
<proteinExistence type="predicted"/>
<protein>
    <recommendedName>
        <fullName evidence="7">Zn(2)-C6 fungal-type domain-containing protein</fullName>
    </recommendedName>
</protein>
<dbReference type="GO" id="GO:0000978">
    <property type="term" value="F:RNA polymerase II cis-regulatory region sequence-specific DNA binding"/>
    <property type="evidence" value="ECO:0007669"/>
    <property type="project" value="TreeGrafter"/>
</dbReference>
<dbReference type="CDD" id="cd00067">
    <property type="entry name" value="GAL4"/>
    <property type="match status" value="1"/>
</dbReference>
<evidence type="ECO:0000256" key="4">
    <source>
        <dbReference type="ARBA" id="ARBA00023125"/>
    </source>
</evidence>
<evidence type="ECO:0000256" key="5">
    <source>
        <dbReference type="ARBA" id="ARBA00023163"/>
    </source>
</evidence>
<accession>A0A1E4S3Y9</accession>
<reference evidence="8 9" key="1">
    <citation type="journal article" date="2016" name="Proc. Natl. Acad. Sci. U.S.A.">
        <title>Comparative genomics of biotechnologically important yeasts.</title>
        <authorList>
            <person name="Riley R."/>
            <person name="Haridas S."/>
            <person name="Wolfe K.H."/>
            <person name="Lopes M.R."/>
            <person name="Hittinger C.T."/>
            <person name="Goeker M."/>
            <person name="Salamov A.A."/>
            <person name="Wisecaver J.H."/>
            <person name="Long T.M."/>
            <person name="Calvey C.H."/>
            <person name="Aerts A.L."/>
            <person name="Barry K.W."/>
            <person name="Choi C."/>
            <person name="Clum A."/>
            <person name="Coughlan A.Y."/>
            <person name="Deshpande S."/>
            <person name="Douglass A.P."/>
            <person name="Hanson S.J."/>
            <person name="Klenk H.-P."/>
            <person name="LaButti K.M."/>
            <person name="Lapidus A."/>
            <person name="Lindquist E.A."/>
            <person name="Lipzen A.M."/>
            <person name="Meier-Kolthoff J.P."/>
            <person name="Ohm R.A."/>
            <person name="Otillar R.P."/>
            <person name="Pangilinan J.L."/>
            <person name="Peng Y."/>
            <person name="Rokas A."/>
            <person name="Rosa C.A."/>
            <person name="Scheuner C."/>
            <person name="Sibirny A.A."/>
            <person name="Slot J.C."/>
            <person name="Stielow J.B."/>
            <person name="Sun H."/>
            <person name="Kurtzman C.P."/>
            <person name="Blackwell M."/>
            <person name="Grigoriev I.V."/>
            <person name="Jeffries T.W."/>
        </authorList>
    </citation>
    <scope>NUCLEOTIDE SEQUENCE [LARGE SCALE GENOMIC DNA]</scope>
    <source>
        <strain evidence="9">ATCC 18201 / CBS 1600 / BCRC 20928 / JCM 3617 / NBRC 0987 / NRRL Y-1542</strain>
    </source>
</reference>
<organism evidence="8 9">
    <name type="scientific">Cyberlindnera jadinii (strain ATCC 18201 / CBS 1600 / BCRC 20928 / JCM 3617 / NBRC 0987 / NRRL Y-1542)</name>
    <name type="common">Torula yeast</name>
    <name type="synonym">Candida utilis</name>
    <dbReference type="NCBI Taxonomy" id="983966"/>
    <lineage>
        <taxon>Eukaryota</taxon>
        <taxon>Fungi</taxon>
        <taxon>Dikarya</taxon>
        <taxon>Ascomycota</taxon>
        <taxon>Saccharomycotina</taxon>
        <taxon>Saccharomycetes</taxon>
        <taxon>Phaffomycetales</taxon>
        <taxon>Phaffomycetaceae</taxon>
        <taxon>Cyberlindnera</taxon>
    </lineage>
</organism>
<dbReference type="SUPFAM" id="SSF57701">
    <property type="entry name" value="Zn2/Cys6 DNA-binding domain"/>
    <property type="match status" value="1"/>
</dbReference>
<evidence type="ECO:0000256" key="3">
    <source>
        <dbReference type="ARBA" id="ARBA00023015"/>
    </source>
</evidence>
<keyword evidence="2" id="KW-0862">Zinc</keyword>
<dbReference type="PROSITE" id="PS00463">
    <property type="entry name" value="ZN2_CY6_FUNGAL_1"/>
    <property type="match status" value="1"/>
</dbReference>
<evidence type="ECO:0000256" key="1">
    <source>
        <dbReference type="ARBA" id="ARBA00022723"/>
    </source>
</evidence>
<dbReference type="PANTHER" id="PTHR31944:SF131">
    <property type="entry name" value="HEME-RESPONSIVE ZINC FINGER TRANSCRIPTION FACTOR HAP1"/>
    <property type="match status" value="1"/>
</dbReference>
<dbReference type="OrthoDB" id="2943660at2759"/>
<keyword evidence="1" id="KW-0479">Metal-binding</keyword>
<evidence type="ECO:0000313" key="9">
    <source>
        <dbReference type="Proteomes" id="UP000094389"/>
    </source>
</evidence>
<feature type="domain" description="Zn(2)-C6 fungal-type" evidence="7">
    <location>
        <begin position="16"/>
        <end position="48"/>
    </location>
</feature>
<dbReference type="PROSITE" id="PS50048">
    <property type="entry name" value="ZN2_CY6_FUNGAL_2"/>
    <property type="match status" value="1"/>
</dbReference>
<evidence type="ECO:0000256" key="6">
    <source>
        <dbReference type="ARBA" id="ARBA00023242"/>
    </source>
</evidence>
<dbReference type="Gene3D" id="4.10.240.10">
    <property type="entry name" value="Zn(2)-C6 fungal-type DNA-binding domain"/>
    <property type="match status" value="1"/>
</dbReference>
<dbReference type="AlphaFoldDB" id="A0A1E4S3Y9"/>
<dbReference type="Proteomes" id="UP000094389">
    <property type="component" value="Unassembled WGS sequence"/>
</dbReference>
<keyword evidence="9" id="KW-1185">Reference proteome</keyword>
<dbReference type="InterPro" id="IPR001138">
    <property type="entry name" value="Zn2Cys6_DnaBD"/>
</dbReference>
<gene>
    <name evidence="8" type="ORF">CYBJADRAFT_126098</name>
</gene>
<sequence>MEAADKPKKRQRMSVVCLNCKTRKIKCDKKRPACSNCVKCNVGHLCEYEPPHWVTRA</sequence>
<evidence type="ECO:0000313" key="8">
    <source>
        <dbReference type="EMBL" id="ODV74163.1"/>
    </source>
</evidence>
<dbReference type="SMART" id="SM00066">
    <property type="entry name" value="GAL4"/>
    <property type="match status" value="1"/>
</dbReference>
<feature type="non-terminal residue" evidence="8">
    <location>
        <position position="57"/>
    </location>
</feature>
<dbReference type="GeneID" id="30987022"/>
<keyword evidence="6" id="KW-0539">Nucleus</keyword>
<dbReference type="InterPro" id="IPR051430">
    <property type="entry name" value="Fungal_TF_Env_Response"/>
</dbReference>
<dbReference type="InterPro" id="IPR036864">
    <property type="entry name" value="Zn2-C6_fun-type_DNA-bd_sf"/>
</dbReference>
<keyword evidence="5" id="KW-0804">Transcription</keyword>
<dbReference type="PANTHER" id="PTHR31944">
    <property type="entry name" value="HEME-RESPONSIVE ZINC FINGER TRANSCRIPTION FACTOR HAP1"/>
    <property type="match status" value="1"/>
</dbReference>
<dbReference type="GO" id="GO:0008270">
    <property type="term" value="F:zinc ion binding"/>
    <property type="evidence" value="ECO:0007669"/>
    <property type="project" value="InterPro"/>
</dbReference>